<evidence type="ECO:0000313" key="2">
    <source>
        <dbReference type="Proteomes" id="UP000181956"/>
    </source>
</evidence>
<organism evidence="1 2">
    <name type="scientific">Microterricola viridarii</name>
    <dbReference type="NCBI Taxonomy" id="412690"/>
    <lineage>
        <taxon>Bacteria</taxon>
        <taxon>Bacillati</taxon>
        <taxon>Actinomycetota</taxon>
        <taxon>Actinomycetes</taxon>
        <taxon>Micrococcales</taxon>
        <taxon>Microbacteriaceae</taxon>
        <taxon>Microterricola</taxon>
    </lineage>
</organism>
<protein>
    <submittedName>
        <fullName evidence="1">Uncharacterized protein</fullName>
    </submittedName>
</protein>
<dbReference type="AlphaFoldDB" id="A0A1H1YL22"/>
<name>A0A1H1YL22_9MICO</name>
<evidence type="ECO:0000313" key="1">
    <source>
        <dbReference type="EMBL" id="SDT22157.1"/>
    </source>
</evidence>
<reference evidence="2" key="1">
    <citation type="submission" date="2016-10" db="EMBL/GenBank/DDBJ databases">
        <authorList>
            <person name="Varghese N."/>
            <person name="Submissions S."/>
        </authorList>
    </citation>
    <scope>NUCLEOTIDE SEQUENCE [LARGE SCALE GENOMIC DNA]</scope>
    <source>
        <strain evidence="2">DSM 21772</strain>
    </source>
</reference>
<dbReference type="EMBL" id="LT629742">
    <property type="protein sequence ID" value="SDT22157.1"/>
    <property type="molecule type" value="Genomic_DNA"/>
</dbReference>
<keyword evidence="2" id="KW-1185">Reference proteome</keyword>
<gene>
    <name evidence="1" type="ORF">SAMN04489834_3125</name>
</gene>
<accession>A0A1H1YL22</accession>
<sequence length="243" mass="27685">MTLVCLTNDIPNLRSCTVRDQHQAHCNGFAWRYDRALEIDMPTNDECTGCLPRQAEHGLLCWSCWMRVTEAWSKAHDMITHLRSVDRAQQIDNGGVRADPGWVIPVPITWRMADELIMLLGHPAPGFPSDAVVEEIDVITERFIDDLDPEVWVSRPAGAEDALRFVVLMQTAIAGHPMDDREHRVVNVRCPECRLKALLWKPPLEAGDELDVTCTNCGYEMDHNRYEAVMTLQRLEPKTRKEA</sequence>
<dbReference type="Proteomes" id="UP000181956">
    <property type="component" value="Chromosome I"/>
</dbReference>
<proteinExistence type="predicted"/>
<dbReference type="STRING" id="412690.SAMN04489834_3125"/>